<dbReference type="InterPro" id="IPR027417">
    <property type="entry name" value="P-loop_NTPase"/>
</dbReference>
<protein>
    <submittedName>
        <fullName evidence="3">Type II secretion system protein E</fullName>
    </submittedName>
</protein>
<evidence type="ECO:0000256" key="1">
    <source>
        <dbReference type="ARBA" id="ARBA00006611"/>
    </source>
</evidence>
<keyword evidence="3" id="KW-0614">Plasmid</keyword>
<gene>
    <name evidence="3" type="ORF">plasmid_LIBA6289_00032</name>
</gene>
<dbReference type="EMBL" id="MF547664">
    <property type="protein sequence ID" value="AVX33717.1"/>
    <property type="molecule type" value="Genomic_DNA"/>
</dbReference>
<dbReference type="RefSeq" id="WP_172692584.1">
    <property type="nucleotide sequence ID" value="NZ_MF547664.1"/>
</dbReference>
<dbReference type="Gene3D" id="3.30.450.380">
    <property type="match status" value="1"/>
</dbReference>
<dbReference type="InterPro" id="IPR050921">
    <property type="entry name" value="T4SS_GSP_E_ATPase"/>
</dbReference>
<proteinExistence type="inferred from homology"/>
<reference evidence="3" key="1">
    <citation type="journal article" date="2018" name="Genome Biol. Evol.">
        <title>Two Groups of Cocirculating, Epidemic Clostridiodes difficile Strains Microdiversify through Different Mechanisms.</title>
        <authorList>
            <person name="Murillo T."/>
            <person name="Ramirez-Vargas G."/>
            <person name="Riedel T."/>
            <person name="Overmann J."/>
            <person name="Andersen J.M."/>
            <person name="Guzman-Verri C."/>
            <person name="Chaves-Olarte E."/>
            <person name="Rodriguez C."/>
        </authorList>
    </citation>
    <scope>NUCLEOTIDE SEQUENCE</scope>
    <source>
        <strain evidence="3">LIBA-6289</strain>
        <plasmid evidence="3">LIBA6289</plasmid>
    </source>
</reference>
<organism evidence="3">
    <name type="scientific">Clostridioides difficile</name>
    <name type="common">Peptoclostridium difficile</name>
    <dbReference type="NCBI Taxonomy" id="1496"/>
    <lineage>
        <taxon>Bacteria</taxon>
        <taxon>Bacillati</taxon>
        <taxon>Bacillota</taxon>
        <taxon>Clostridia</taxon>
        <taxon>Peptostreptococcales</taxon>
        <taxon>Peptostreptococcaceae</taxon>
        <taxon>Clostridioides</taxon>
    </lineage>
</organism>
<dbReference type="Gene3D" id="3.40.50.300">
    <property type="entry name" value="P-loop containing nucleotide triphosphate hydrolases"/>
    <property type="match status" value="1"/>
</dbReference>
<geneLocation type="plasmid" evidence="3">
    <name>LIBA6289</name>
</geneLocation>
<dbReference type="InterPro" id="IPR001482">
    <property type="entry name" value="T2SS/T4SS_dom"/>
</dbReference>
<dbReference type="AlphaFoldDB" id="A0A2R4NC70"/>
<dbReference type="SUPFAM" id="SSF52540">
    <property type="entry name" value="P-loop containing nucleoside triphosphate hydrolases"/>
    <property type="match status" value="1"/>
</dbReference>
<feature type="domain" description="Bacterial type II secretion system protein E" evidence="2">
    <location>
        <begin position="180"/>
        <end position="352"/>
    </location>
</feature>
<dbReference type="Pfam" id="PF00437">
    <property type="entry name" value="T2SSE"/>
    <property type="match status" value="1"/>
</dbReference>
<comment type="similarity">
    <text evidence="1">Belongs to the GSP E family.</text>
</comment>
<dbReference type="GO" id="GO:0016887">
    <property type="term" value="F:ATP hydrolysis activity"/>
    <property type="evidence" value="ECO:0007669"/>
    <property type="project" value="InterPro"/>
</dbReference>
<accession>A0A2R4NC70</accession>
<name>A0A2R4NC70_CLODI</name>
<sequence length="460" mass="53305">MGRNLLNNKFFNDKKNNKDFYSILDEVQEYMYRIYTKALDDREEMIPYIRKYINDNSLYTEEISEDELIDKLISEMAGFGCYDKYLYKKIINNKYIVRDDIEEINSNHWKSIIVKYKNGKKEHVKNCFRSPEHAENIVKRMLRKCSDIVFDNANPIVRGHLDGNIRITAVGMGITDKDKGVAVSIRIVNPEHMSEEEYIKKGTASEEMFYAIKTFYKYGMSICIAGPTGSGKTTTASLIVENTIEDDDRLITIEEDVREFDFVKYDKDAIPKNEVIHLVTKHSHDIDQDKLIELSLTMNPNYLIVSEMKGKEADSAKKAANIGIPILSTTHSNSATDTYPRLVDLCKEKSKMDYDTLLRGVIKAFPIVVFQKKLKDTLESKRVMEIKETIIDFEGNIRENTLFEFNEIEDSIINGERHIKGEFKKINNISEQSQNILKLNNIPKEELDRLLNWKDGDKCD</sequence>
<evidence type="ECO:0000313" key="3">
    <source>
        <dbReference type="EMBL" id="AVX33717.1"/>
    </source>
</evidence>
<dbReference type="PANTHER" id="PTHR30486">
    <property type="entry name" value="TWITCHING MOTILITY PROTEIN PILT"/>
    <property type="match status" value="1"/>
</dbReference>
<evidence type="ECO:0000259" key="2">
    <source>
        <dbReference type="Pfam" id="PF00437"/>
    </source>
</evidence>
<dbReference type="PANTHER" id="PTHR30486:SF6">
    <property type="entry name" value="TYPE IV PILUS RETRACTATION ATPASE PILT"/>
    <property type="match status" value="1"/>
</dbReference>